<evidence type="ECO:0000313" key="1">
    <source>
        <dbReference type="EMBL" id="MCE0743016.1"/>
    </source>
</evidence>
<proteinExistence type="predicted"/>
<reference evidence="1 2" key="1">
    <citation type="submission" date="2021-12" db="EMBL/GenBank/DDBJ databases">
        <title>Genome sequence of Acetobacter sicerae DmPark20a_162.</title>
        <authorList>
            <person name="Chaston J.M."/>
        </authorList>
    </citation>
    <scope>NUCLEOTIDE SEQUENCE [LARGE SCALE GENOMIC DNA]</scope>
    <source>
        <strain evidence="1 2">DmPark20a_162</strain>
    </source>
</reference>
<gene>
    <name evidence="1" type="primary">casB</name>
    <name evidence="1" type="ORF">LWC05_03800</name>
</gene>
<dbReference type="EMBL" id="JAJSOJ010000012">
    <property type="protein sequence ID" value="MCE0743016.1"/>
    <property type="molecule type" value="Genomic_DNA"/>
</dbReference>
<dbReference type="Pfam" id="PF09485">
    <property type="entry name" value="CRISPR_Cse2"/>
    <property type="match status" value="1"/>
</dbReference>
<comment type="caution">
    <text evidence="1">The sequence shown here is derived from an EMBL/GenBank/DDBJ whole genome shotgun (WGS) entry which is preliminary data.</text>
</comment>
<dbReference type="Proteomes" id="UP001521074">
    <property type="component" value="Unassembled WGS sequence"/>
</dbReference>
<accession>A0ABS8VX36</accession>
<dbReference type="InterPro" id="IPR013382">
    <property type="entry name" value="CRISPR-assoc_prot_Cse2"/>
</dbReference>
<dbReference type="Gene3D" id="1.10.520.40">
    <property type="entry name" value="CRISPR-associated protein Cse2"/>
    <property type="match status" value="1"/>
</dbReference>
<dbReference type="CDD" id="cd09731">
    <property type="entry name" value="Cse2_I-E"/>
    <property type="match status" value="1"/>
</dbReference>
<sequence>MSGEDKGPGTAAFGWWAEYLEPRDSNSAARGLAARLRRAGPIEALCEPAVHKLAQALHVSGGEAETEKLVRLACLLAEVRERDAAPLAYRLGGKEPVLSHGRFENLMRAEGQNLTDLLRRAIVMADRCCNVGTLARDLWHWNDRTRTRWCFAYFHADAPQDDSKETA</sequence>
<evidence type="ECO:0000313" key="2">
    <source>
        <dbReference type="Proteomes" id="UP001521074"/>
    </source>
</evidence>
<dbReference type="InterPro" id="IPR038287">
    <property type="entry name" value="Cse2_sf"/>
</dbReference>
<organism evidence="1 2">
    <name type="scientific">Acetobacter sicerae</name>
    <dbReference type="NCBI Taxonomy" id="85325"/>
    <lineage>
        <taxon>Bacteria</taxon>
        <taxon>Pseudomonadati</taxon>
        <taxon>Pseudomonadota</taxon>
        <taxon>Alphaproteobacteria</taxon>
        <taxon>Acetobacterales</taxon>
        <taxon>Acetobacteraceae</taxon>
        <taxon>Acetobacter</taxon>
    </lineage>
</organism>
<keyword evidence="2" id="KW-1185">Reference proteome</keyword>
<protein>
    <submittedName>
        <fullName evidence="1">Type I-E CRISPR-associated protein Cse2/CasB</fullName>
    </submittedName>
</protein>
<dbReference type="NCBIfam" id="TIGR02548">
    <property type="entry name" value="casB_cse2"/>
    <property type="match status" value="1"/>
</dbReference>
<name>A0ABS8VX36_9PROT</name>
<dbReference type="RefSeq" id="WP_232876580.1">
    <property type="nucleotide sequence ID" value="NZ_JAJSOJ010000012.1"/>
</dbReference>